<protein>
    <submittedName>
        <fullName evidence="1">Uncharacterized protein</fullName>
    </submittedName>
</protein>
<evidence type="ECO:0000313" key="2">
    <source>
        <dbReference type="Proteomes" id="UP001209878"/>
    </source>
</evidence>
<keyword evidence="2" id="KW-1185">Reference proteome</keyword>
<name>A0AAD9P0V6_RIDPI</name>
<accession>A0AAD9P0V6</accession>
<reference evidence="1" key="1">
    <citation type="journal article" date="2023" name="Mol. Biol. Evol.">
        <title>Third-Generation Sequencing Reveals the Adaptive Role of the Epigenome in Three Deep-Sea Polychaetes.</title>
        <authorList>
            <person name="Perez M."/>
            <person name="Aroh O."/>
            <person name="Sun Y."/>
            <person name="Lan Y."/>
            <person name="Juniper S.K."/>
            <person name="Young C.R."/>
            <person name="Angers B."/>
            <person name="Qian P.Y."/>
        </authorList>
    </citation>
    <scope>NUCLEOTIDE SEQUENCE</scope>
    <source>
        <strain evidence="1">R07B-5</strain>
    </source>
</reference>
<gene>
    <name evidence="1" type="ORF">NP493_204g05009</name>
</gene>
<dbReference type="AlphaFoldDB" id="A0AAD9P0V6"/>
<comment type="caution">
    <text evidence="1">The sequence shown here is derived from an EMBL/GenBank/DDBJ whole genome shotgun (WGS) entry which is preliminary data.</text>
</comment>
<proteinExistence type="predicted"/>
<evidence type="ECO:0000313" key="1">
    <source>
        <dbReference type="EMBL" id="KAK2186057.1"/>
    </source>
</evidence>
<dbReference type="EMBL" id="JAODUO010000214">
    <property type="protein sequence ID" value="KAK2186057.1"/>
    <property type="molecule type" value="Genomic_DNA"/>
</dbReference>
<dbReference type="Proteomes" id="UP001209878">
    <property type="component" value="Unassembled WGS sequence"/>
</dbReference>
<sequence>MENNSKRQTELETGDGELSERKLMVCSVLILTAGIVKSAKRRINFKTCLGLCDILFEICLRQECPNRMWPLPVSSACSDERTKCLKNCERFKKSRPES</sequence>
<organism evidence="1 2">
    <name type="scientific">Ridgeia piscesae</name>
    <name type="common">Tubeworm</name>
    <dbReference type="NCBI Taxonomy" id="27915"/>
    <lineage>
        <taxon>Eukaryota</taxon>
        <taxon>Metazoa</taxon>
        <taxon>Spiralia</taxon>
        <taxon>Lophotrochozoa</taxon>
        <taxon>Annelida</taxon>
        <taxon>Polychaeta</taxon>
        <taxon>Sedentaria</taxon>
        <taxon>Canalipalpata</taxon>
        <taxon>Sabellida</taxon>
        <taxon>Siboglinidae</taxon>
        <taxon>Ridgeia</taxon>
    </lineage>
</organism>